<gene>
    <name evidence="3" type="ORF">DSM104440_00228</name>
</gene>
<dbReference type="InParanoid" id="A0A6M4H298"/>
<dbReference type="PANTHER" id="PTHR31460">
    <property type="match status" value="1"/>
</dbReference>
<evidence type="ECO:0000256" key="1">
    <source>
        <dbReference type="SAM" id="SignalP"/>
    </source>
</evidence>
<feature type="chain" id="PRO_5026931734" description="SMP-30/Gluconolactonase/LRE-like region domain-containing protein" evidence="1">
    <location>
        <begin position="19"/>
        <end position="398"/>
    </location>
</feature>
<feature type="domain" description="SMP-30/Gluconolactonase/LRE-like region" evidence="2">
    <location>
        <begin position="118"/>
        <end position="286"/>
    </location>
</feature>
<dbReference type="RefSeq" id="WP_171159997.1">
    <property type="nucleotide sequence ID" value="NZ_CP053073.1"/>
</dbReference>
<dbReference type="AlphaFoldDB" id="A0A6M4H298"/>
<organism evidence="3 4">
    <name type="scientific">Usitatibacter palustris</name>
    <dbReference type="NCBI Taxonomy" id="2732487"/>
    <lineage>
        <taxon>Bacteria</taxon>
        <taxon>Pseudomonadati</taxon>
        <taxon>Pseudomonadota</taxon>
        <taxon>Betaproteobacteria</taxon>
        <taxon>Nitrosomonadales</taxon>
        <taxon>Usitatibacteraceae</taxon>
        <taxon>Usitatibacter</taxon>
    </lineage>
</organism>
<dbReference type="InterPro" id="IPR053224">
    <property type="entry name" value="Sensory_adhesion_molecule"/>
</dbReference>
<feature type="signal peptide" evidence="1">
    <location>
        <begin position="1"/>
        <end position="18"/>
    </location>
</feature>
<dbReference type="SUPFAM" id="SSF63829">
    <property type="entry name" value="Calcium-dependent phosphotriesterase"/>
    <property type="match status" value="1"/>
</dbReference>
<dbReference type="KEGG" id="upl:DSM104440_00228"/>
<dbReference type="EMBL" id="CP053073">
    <property type="protein sequence ID" value="QJR13445.1"/>
    <property type="molecule type" value="Genomic_DNA"/>
</dbReference>
<dbReference type="Pfam" id="PF08450">
    <property type="entry name" value="SGL"/>
    <property type="match status" value="1"/>
</dbReference>
<dbReference type="InterPro" id="IPR013658">
    <property type="entry name" value="SGL"/>
</dbReference>
<sequence length="398" mass="42670">MRSLLVALLIALAVPVAAQTATVIAAIENLLKQRPEDPTLWYYLSHFQVEAGDKKAALAALKKVDELGEGFLPPREFGFEAIWEDKAFQALRSKLEARLPRLDFAPVAFEIDDRAFIPEGIAYDPGTASFLVGSIAQKRIVRVSPGGVVTEFAGKDAKLDHVLGLALDSPRRTLYAISTNAITEAGEKERRNTVVAFDADTGKLLQRAEVPGAQQLNDVAVARGGRVFVSDSASGAVYEILKSGAPHTVLAAGQARGTNGLAVSPDVKRLYIGHSTGVAMVDLATGKMTRVTVPARETVAGIDGLYEWEGQLVGVQNITTPGRVILMTLSPDGTAITRVQTLLSHHHPSLDEPTTGAVTSHGFYLLAATGVNRFNREGKIDRPDTVPKPTVLRVLLSR</sequence>
<keyword evidence="1" id="KW-0732">Signal</keyword>
<evidence type="ECO:0000313" key="4">
    <source>
        <dbReference type="Proteomes" id="UP000503096"/>
    </source>
</evidence>
<proteinExistence type="predicted"/>
<name>A0A6M4H298_9PROT</name>
<evidence type="ECO:0000259" key="2">
    <source>
        <dbReference type="Pfam" id="PF08450"/>
    </source>
</evidence>
<evidence type="ECO:0000313" key="3">
    <source>
        <dbReference type="EMBL" id="QJR13445.1"/>
    </source>
</evidence>
<dbReference type="PANTHER" id="PTHR31460:SF3">
    <property type="entry name" value="MESOCENTIN"/>
    <property type="match status" value="1"/>
</dbReference>
<keyword evidence="4" id="KW-1185">Reference proteome</keyword>
<dbReference type="Gene3D" id="2.120.10.30">
    <property type="entry name" value="TolB, C-terminal domain"/>
    <property type="match status" value="1"/>
</dbReference>
<accession>A0A6M4H298</accession>
<dbReference type="InterPro" id="IPR011042">
    <property type="entry name" value="6-blade_b-propeller_TolB-like"/>
</dbReference>
<protein>
    <recommendedName>
        <fullName evidence="2">SMP-30/Gluconolactonase/LRE-like region domain-containing protein</fullName>
    </recommendedName>
</protein>
<dbReference type="Proteomes" id="UP000503096">
    <property type="component" value="Chromosome"/>
</dbReference>
<reference evidence="3 4" key="1">
    <citation type="submission" date="2020-04" db="EMBL/GenBank/DDBJ databases">
        <title>Usitatibacter rugosus gen. nov., sp. nov. and Usitatibacter palustris sp. nov., novel members of Usitatibacteraceae fam. nov. within the order Nitrosomonadales isolated from soil.</title>
        <authorList>
            <person name="Huber K.J."/>
            <person name="Neumann-Schaal M."/>
            <person name="Geppert A."/>
            <person name="Luckner M."/>
            <person name="Wanner G."/>
            <person name="Overmann J."/>
        </authorList>
    </citation>
    <scope>NUCLEOTIDE SEQUENCE [LARGE SCALE GENOMIC DNA]</scope>
    <source>
        <strain evidence="3 4">Swamp67</strain>
    </source>
</reference>